<dbReference type="Proteomes" id="UP000504606">
    <property type="component" value="Unplaced"/>
</dbReference>
<sequence length="383" mass="44902">MSTEEDIVDNDFSMSFSFVEDEETSYSEQPNIEKSFHTVNLEDGVEIELSEELVDDMSIDVVKPTFITDTLNLPCTSKSLDNANHYPSYNLTITEGVKIKLSEEKYEKYFRKIAHCLSDVVEEDEAIIDTDSEKDENSDEDTSSEKKKQSSNDEKKNHGAKKKRSHKKKETEKKTGDVKPQTPEKKKKCSKSKTKDKIKKDSDETSTSSKTSISEQEPKKKRRKKTDTKEPETKDNTDETYSKLYARERAADRQRKKRSSDSEKTKAFNREKAKKKMSKIRKRKSKSKVVFEKRLNAQRRYLQRLSKKANSLILNSKPNSPCNRLHSSREDIMTAQKIKRKMYMRQYRQKLSEERKESIRIKDKLRHKEKRLWSRTSGNDFPF</sequence>
<dbReference type="KEGG" id="foc:113207312"/>
<accession>A0A9C6X487</accession>
<feature type="compositionally biased region" description="Basic residues" evidence="1">
    <location>
        <begin position="158"/>
        <end position="168"/>
    </location>
</feature>
<feature type="compositionally biased region" description="Basic residues" evidence="1">
    <location>
        <begin position="272"/>
        <end position="287"/>
    </location>
</feature>
<feature type="compositionally biased region" description="Basic and acidic residues" evidence="1">
    <location>
        <begin position="193"/>
        <end position="203"/>
    </location>
</feature>
<feature type="compositionally biased region" description="Low complexity" evidence="1">
    <location>
        <begin position="205"/>
        <end position="215"/>
    </location>
</feature>
<feature type="compositionally biased region" description="Basic and acidic residues" evidence="1">
    <location>
        <begin position="227"/>
        <end position="271"/>
    </location>
</feature>
<organism evidence="2 3">
    <name type="scientific">Frankliniella occidentalis</name>
    <name type="common">Western flower thrips</name>
    <name type="synonym">Euthrips occidentalis</name>
    <dbReference type="NCBI Taxonomy" id="133901"/>
    <lineage>
        <taxon>Eukaryota</taxon>
        <taxon>Metazoa</taxon>
        <taxon>Ecdysozoa</taxon>
        <taxon>Arthropoda</taxon>
        <taxon>Hexapoda</taxon>
        <taxon>Insecta</taxon>
        <taxon>Pterygota</taxon>
        <taxon>Neoptera</taxon>
        <taxon>Paraneoptera</taxon>
        <taxon>Thysanoptera</taxon>
        <taxon>Terebrantia</taxon>
        <taxon>Thripoidea</taxon>
        <taxon>Thripidae</taxon>
        <taxon>Frankliniella</taxon>
    </lineage>
</organism>
<proteinExistence type="predicted"/>
<evidence type="ECO:0000313" key="2">
    <source>
        <dbReference type="Proteomes" id="UP000504606"/>
    </source>
</evidence>
<evidence type="ECO:0000256" key="1">
    <source>
        <dbReference type="SAM" id="MobiDB-lite"/>
    </source>
</evidence>
<evidence type="ECO:0000313" key="3">
    <source>
        <dbReference type="RefSeq" id="XP_052128839.1"/>
    </source>
</evidence>
<name>A0A9C6X487_FRAOC</name>
<feature type="compositionally biased region" description="Basic and acidic residues" evidence="1">
    <location>
        <begin position="143"/>
        <end position="157"/>
    </location>
</feature>
<keyword evidence="2" id="KW-1185">Reference proteome</keyword>
<gene>
    <name evidence="3" type="primary">LOC113207312</name>
</gene>
<dbReference type="GeneID" id="113207312"/>
<dbReference type="AlphaFoldDB" id="A0A9C6X487"/>
<feature type="region of interest" description="Disordered" evidence="1">
    <location>
        <begin position="127"/>
        <end position="288"/>
    </location>
</feature>
<feature type="compositionally biased region" description="Acidic residues" evidence="1">
    <location>
        <begin position="127"/>
        <end position="142"/>
    </location>
</feature>
<dbReference type="RefSeq" id="XP_052128839.1">
    <property type="nucleotide sequence ID" value="XM_052272879.1"/>
</dbReference>
<reference evidence="3" key="1">
    <citation type="submission" date="2025-08" db="UniProtKB">
        <authorList>
            <consortium name="RefSeq"/>
        </authorList>
    </citation>
    <scope>IDENTIFICATION</scope>
    <source>
        <tissue evidence="3">Whole organism</tissue>
    </source>
</reference>
<protein>
    <submittedName>
        <fullName evidence="3">Protein FAM133A-like isoform X1</fullName>
    </submittedName>
</protein>